<dbReference type="OrthoDB" id="76949at2759"/>
<evidence type="ECO:0000256" key="1">
    <source>
        <dbReference type="SAM" id="MobiDB-lite"/>
    </source>
</evidence>
<feature type="region of interest" description="Disordered" evidence="1">
    <location>
        <begin position="1"/>
        <end position="35"/>
    </location>
</feature>
<name>A0A8J2PGP7_9HEXA</name>
<protein>
    <submittedName>
        <fullName evidence="2">Uncharacterized protein</fullName>
    </submittedName>
</protein>
<comment type="caution">
    <text evidence="2">The sequence shown here is derived from an EMBL/GenBank/DDBJ whole genome shotgun (WGS) entry which is preliminary data.</text>
</comment>
<dbReference type="Proteomes" id="UP000708208">
    <property type="component" value="Unassembled WGS sequence"/>
</dbReference>
<sequence length="35" mass="3585">MEKNGGLAGLNMGPIPGGPPIDPMTQSMSSQQKQS</sequence>
<evidence type="ECO:0000313" key="2">
    <source>
        <dbReference type="EMBL" id="CAG7786235.1"/>
    </source>
</evidence>
<feature type="compositionally biased region" description="Low complexity" evidence="1">
    <location>
        <begin position="26"/>
        <end position="35"/>
    </location>
</feature>
<dbReference type="AlphaFoldDB" id="A0A8J2PGP7"/>
<accession>A0A8J2PGP7</accession>
<proteinExistence type="predicted"/>
<evidence type="ECO:0000313" key="3">
    <source>
        <dbReference type="Proteomes" id="UP000708208"/>
    </source>
</evidence>
<organism evidence="2 3">
    <name type="scientific">Allacma fusca</name>
    <dbReference type="NCBI Taxonomy" id="39272"/>
    <lineage>
        <taxon>Eukaryota</taxon>
        <taxon>Metazoa</taxon>
        <taxon>Ecdysozoa</taxon>
        <taxon>Arthropoda</taxon>
        <taxon>Hexapoda</taxon>
        <taxon>Collembola</taxon>
        <taxon>Symphypleona</taxon>
        <taxon>Sminthuridae</taxon>
        <taxon>Allacma</taxon>
    </lineage>
</organism>
<dbReference type="EMBL" id="CAJVCH010313165">
    <property type="protein sequence ID" value="CAG7786235.1"/>
    <property type="molecule type" value="Genomic_DNA"/>
</dbReference>
<reference evidence="2" key="1">
    <citation type="submission" date="2021-06" db="EMBL/GenBank/DDBJ databases">
        <authorList>
            <person name="Hodson N. C."/>
            <person name="Mongue J. A."/>
            <person name="Jaron S. K."/>
        </authorList>
    </citation>
    <scope>NUCLEOTIDE SEQUENCE</scope>
</reference>
<gene>
    <name evidence="2" type="ORF">AFUS01_LOCUS24810</name>
</gene>
<feature type="non-terminal residue" evidence="2">
    <location>
        <position position="35"/>
    </location>
</feature>
<keyword evidence="3" id="KW-1185">Reference proteome</keyword>